<evidence type="ECO:0000313" key="1">
    <source>
        <dbReference type="EMBL" id="MFI6496838.1"/>
    </source>
</evidence>
<gene>
    <name evidence="1" type="ORF">ACIBG2_05625</name>
</gene>
<sequence>MSEITPDMVADWITDYSDDMDPDLGGAVIVSRTGATLAIKVVPVSDEIAYDKANTVHFRAVVVEGETVPVVLNRQQYRDDVEEIVKAFSTALASSALEMYPYHLARLKGALWGLAEAESGGGS</sequence>
<proteinExistence type="predicted"/>
<accession>A0ABW7YLR2</accession>
<name>A0ABW7YLR2_9ACTN</name>
<protein>
    <submittedName>
        <fullName evidence="1">Uncharacterized protein</fullName>
    </submittedName>
</protein>
<keyword evidence="2" id="KW-1185">Reference proteome</keyword>
<dbReference type="RefSeq" id="WP_397079270.1">
    <property type="nucleotide sequence ID" value="NZ_JBITGY010000002.1"/>
</dbReference>
<comment type="caution">
    <text evidence="1">The sequence shown here is derived from an EMBL/GenBank/DDBJ whole genome shotgun (WGS) entry which is preliminary data.</text>
</comment>
<dbReference type="Proteomes" id="UP001612741">
    <property type="component" value="Unassembled WGS sequence"/>
</dbReference>
<organism evidence="1 2">
    <name type="scientific">Nonomuraea typhae</name>
    <dbReference type="NCBI Taxonomy" id="2603600"/>
    <lineage>
        <taxon>Bacteria</taxon>
        <taxon>Bacillati</taxon>
        <taxon>Actinomycetota</taxon>
        <taxon>Actinomycetes</taxon>
        <taxon>Streptosporangiales</taxon>
        <taxon>Streptosporangiaceae</taxon>
        <taxon>Nonomuraea</taxon>
    </lineage>
</organism>
<evidence type="ECO:0000313" key="2">
    <source>
        <dbReference type="Proteomes" id="UP001612741"/>
    </source>
</evidence>
<reference evidence="1 2" key="1">
    <citation type="submission" date="2024-10" db="EMBL/GenBank/DDBJ databases">
        <title>The Natural Products Discovery Center: Release of the First 8490 Sequenced Strains for Exploring Actinobacteria Biosynthetic Diversity.</title>
        <authorList>
            <person name="Kalkreuter E."/>
            <person name="Kautsar S.A."/>
            <person name="Yang D."/>
            <person name="Bader C.D."/>
            <person name="Teijaro C.N."/>
            <person name="Fluegel L."/>
            <person name="Davis C.M."/>
            <person name="Simpson J.R."/>
            <person name="Lauterbach L."/>
            <person name="Steele A.D."/>
            <person name="Gui C."/>
            <person name="Meng S."/>
            <person name="Li G."/>
            <person name="Viehrig K."/>
            <person name="Ye F."/>
            <person name="Su P."/>
            <person name="Kiefer A.F."/>
            <person name="Nichols A."/>
            <person name="Cepeda A.J."/>
            <person name="Yan W."/>
            <person name="Fan B."/>
            <person name="Jiang Y."/>
            <person name="Adhikari A."/>
            <person name="Zheng C.-J."/>
            <person name="Schuster L."/>
            <person name="Cowan T.M."/>
            <person name="Smanski M.J."/>
            <person name="Chevrette M.G."/>
            <person name="De Carvalho L.P.S."/>
            <person name="Shen B."/>
        </authorList>
    </citation>
    <scope>NUCLEOTIDE SEQUENCE [LARGE SCALE GENOMIC DNA]</scope>
    <source>
        <strain evidence="1 2">NPDC050545</strain>
    </source>
</reference>
<dbReference type="EMBL" id="JBITGY010000002">
    <property type="protein sequence ID" value="MFI6496838.1"/>
    <property type="molecule type" value="Genomic_DNA"/>
</dbReference>